<dbReference type="GO" id="GO:0003723">
    <property type="term" value="F:RNA binding"/>
    <property type="evidence" value="ECO:0007669"/>
    <property type="project" value="UniProtKB-UniRule"/>
</dbReference>
<dbReference type="SUPFAM" id="SSF54928">
    <property type="entry name" value="RNA-binding domain, RBD"/>
    <property type="match status" value="1"/>
</dbReference>
<gene>
    <name evidence="7" type="ORF">E5288_WYG012975</name>
</gene>
<keyword evidence="8" id="KW-1185">Reference proteome</keyword>
<evidence type="ECO:0000256" key="3">
    <source>
        <dbReference type="ARBA" id="ARBA00023054"/>
    </source>
</evidence>
<dbReference type="InterPro" id="IPR017347">
    <property type="entry name" value="hnRNP_C"/>
</dbReference>
<protein>
    <recommendedName>
        <fullName evidence="6">RRM domain-containing protein</fullName>
    </recommendedName>
</protein>
<dbReference type="AlphaFoldDB" id="A0A6B0R9B2"/>
<dbReference type="InterPro" id="IPR034502">
    <property type="entry name" value="RALY_RRM"/>
</dbReference>
<evidence type="ECO:0000256" key="2">
    <source>
        <dbReference type="ARBA" id="ARBA00022884"/>
    </source>
</evidence>
<name>A0A6B0R9B2_9CETA</name>
<feature type="compositionally biased region" description="Gly residues" evidence="5">
    <location>
        <begin position="236"/>
        <end position="245"/>
    </location>
</feature>
<dbReference type="InterPro" id="IPR012677">
    <property type="entry name" value="Nucleotide-bd_a/b_plait_sf"/>
</dbReference>
<evidence type="ECO:0000256" key="1">
    <source>
        <dbReference type="ARBA" id="ARBA00008631"/>
    </source>
</evidence>
<dbReference type="InterPro" id="IPR000504">
    <property type="entry name" value="RRM_dom"/>
</dbReference>
<comment type="caution">
    <text evidence="7">The sequence shown here is derived from an EMBL/GenBank/DDBJ whole genome shotgun (WGS) entry which is preliminary data.</text>
</comment>
<dbReference type="PROSITE" id="PS50102">
    <property type="entry name" value="RRM"/>
    <property type="match status" value="1"/>
</dbReference>
<dbReference type="Pfam" id="PF00076">
    <property type="entry name" value="RRM_1"/>
    <property type="match status" value="1"/>
</dbReference>
<dbReference type="GO" id="GO:0005634">
    <property type="term" value="C:nucleus"/>
    <property type="evidence" value="ECO:0007669"/>
    <property type="project" value="TreeGrafter"/>
</dbReference>
<dbReference type="InterPro" id="IPR051186">
    <property type="entry name" value="RRM_HNRPC/RALY_subfam"/>
</dbReference>
<evidence type="ECO:0000313" key="7">
    <source>
        <dbReference type="EMBL" id="MXQ86808.1"/>
    </source>
</evidence>
<feature type="compositionally biased region" description="Basic and acidic residues" evidence="5">
    <location>
        <begin position="281"/>
        <end position="291"/>
    </location>
</feature>
<dbReference type="CDD" id="cd12604">
    <property type="entry name" value="RRM_RALY"/>
    <property type="match status" value="1"/>
</dbReference>
<dbReference type="InterPro" id="IPR035979">
    <property type="entry name" value="RBD_domain_sf"/>
</dbReference>
<evidence type="ECO:0000313" key="8">
    <source>
        <dbReference type="Proteomes" id="UP000322234"/>
    </source>
</evidence>
<feature type="region of interest" description="Disordered" evidence="5">
    <location>
        <begin position="234"/>
        <end position="300"/>
    </location>
</feature>
<keyword evidence="2 4" id="KW-0694">RNA-binding</keyword>
<comment type="similarity">
    <text evidence="1">Belongs to the RRM HNRPC family. RALY subfamily.</text>
</comment>
<sequence length="300" mass="32737">MSLKIQTSNVTNKNDPKSINSRVFIGNLNTAVVKKSDVETIFSKYGRVAGCSVHKGYAFVQYANERHARAAVVGENGRVLAGQTLDINMAGEPKPNRPKGLKRAASAIYSGYSFDYDYYRDDFYDRLFDYRGRLSPVPVPRAVPVKRPRVTVPLVRRVKTTIPVKLFARSTAITTGTAKIKLKSSELQTIKTELTQIKSNIDALLGRLEQIAEEQKANPGQLPRVLAQISEQGHRAGWGGCGTGGSSRPPAPPEDTASEAGTPQGEAQARDDGDEEGLLTHSEEELEHSQDTDVEDGALQ</sequence>
<accession>A0A6B0R9B2</accession>
<keyword evidence="3" id="KW-0175">Coiled coil</keyword>
<proteinExistence type="inferred from homology"/>
<organism evidence="7 8">
    <name type="scientific">Bos mutus</name>
    <name type="common">wild yak</name>
    <dbReference type="NCBI Taxonomy" id="72004"/>
    <lineage>
        <taxon>Eukaryota</taxon>
        <taxon>Metazoa</taxon>
        <taxon>Chordata</taxon>
        <taxon>Craniata</taxon>
        <taxon>Vertebrata</taxon>
        <taxon>Euteleostomi</taxon>
        <taxon>Mammalia</taxon>
        <taxon>Eutheria</taxon>
        <taxon>Laurasiatheria</taxon>
        <taxon>Artiodactyla</taxon>
        <taxon>Ruminantia</taxon>
        <taxon>Pecora</taxon>
        <taxon>Bovidae</taxon>
        <taxon>Bovinae</taxon>
        <taxon>Bos</taxon>
    </lineage>
</organism>
<reference evidence="7" key="1">
    <citation type="submission" date="2019-10" db="EMBL/GenBank/DDBJ databases">
        <title>The sequence and de novo assembly of the wild yak genome.</title>
        <authorList>
            <person name="Liu Y."/>
        </authorList>
    </citation>
    <scope>NUCLEOTIDE SEQUENCE [LARGE SCALE GENOMIC DNA]</scope>
    <source>
        <strain evidence="7">WY2019</strain>
    </source>
</reference>
<feature type="domain" description="RRM" evidence="6">
    <location>
        <begin position="21"/>
        <end position="92"/>
    </location>
</feature>
<dbReference type="PANTHER" id="PTHR13968">
    <property type="entry name" value="HETEROGENEOUS NUCLEAR RIBONUCLEOPROTEIN"/>
    <property type="match status" value="1"/>
</dbReference>
<dbReference type="FunFam" id="3.30.70.330:FF:000019">
    <property type="entry name" value="heterogeneous nuclear ribonucleoproteins C1/C2 isoform X1"/>
    <property type="match status" value="1"/>
</dbReference>
<evidence type="ECO:0000259" key="6">
    <source>
        <dbReference type="PROSITE" id="PS50102"/>
    </source>
</evidence>
<dbReference type="EMBL" id="VBQZ03000034">
    <property type="protein sequence ID" value="MXQ86808.1"/>
    <property type="molecule type" value="Genomic_DNA"/>
</dbReference>
<dbReference type="Gene3D" id="3.30.70.330">
    <property type="match status" value="1"/>
</dbReference>
<dbReference type="Proteomes" id="UP000322234">
    <property type="component" value="Unassembled WGS sequence"/>
</dbReference>
<dbReference type="PANTHER" id="PTHR13968:SF6">
    <property type="entry name" value="RNA-BINDING PROTEIN RALY"/>
    <property type="match status" value="1"/>
</dbReference>
<dbReference type="SMART" id="SM00360">
    <property type="entry name" value="RRM"/>
    <property type="match status" value="1"/>
</dbReference>
<evidence type="ECO:0000256" key="5">
    <source>
        <dbReference type="SAM" id="MobiDB-lite"/>
    </source>
</evidence>
<evidence type="ECO:0000256" key="4">
    <source>
        <dbReference type="PROSITE-ProRule" id="PRU00176"/>
    </source>
</evidence>
<dbReference type="PIRSF" id="PIRSF037992">
    <property type="entry name" value="hnRNP-C_Raly"/>
    <property type="match status" value="1"/>
</dbReference>